<dbReference type="AlphaFoldDB" id="I4VXM8"/>
<gene>
    <name evidence="1" type="ORF">UU9_03053</name>
</gene>
<dbReference type="EMBL" id="AJXU01000014">
    <property type="protein sequence ID" value="EIL91969.1"/>
    <property type="molecule type" value="Genomic_DNA"/>
</dbReference>
<name>I4VXM8_9GAMM</name>
<comment type="caution">
    <text evidence="1">The sequence shown here is derived from an EMBL/GenBank/DDBJ whole genome shotgun (WGS) entry which is preliminary data.</text>
</comment>
<dbReference type="Proteomes" id="UP000004210">
    <property type="component" value="Unassembled WGS sequence"/>
</dbReference>
<sequence length="195" mass="20996">MSPLSQLLLILAGETTSWDTFDHVPGVQWHDVMPRANPEAPTPDLAYDRSGTLMLNGFGMVDVPDGHQGAEAGTRQDNEGHAGVTLGGDAKSVQSLALLKFYPSKNYQVILQKQFDGGVSIRPIADACALDYGTTAANTQDNAFYQITLASASRPLYVEAAIDDGAENHGPGSTTFVFYRSEPTQRIAAMHCKEH</sequence>
<evidence type="ECO:0000313" key="2">
    <source>
        <dbReference type="Proteomes" id="UP000004210"/>
    </source>
</evidence>
<proteinExistence type="predicted"/>
<accession>I4VXM8</accession>
<dbReference type="STRING" id="1163408.UU9_03053"/>
<keyword evidence="2" id="KW-1185">Reference proteome</keyword>
<reference evidence="1 2" key="1">
    <citation type="journal article" date="2012" name="J. Bacteriol.">
        <title>Genome sequences for six rhodanobacter strains, isolated from soils and the terrestrial subsurface, with variable denitrification capabilities.</title>
        <authorList>
            <person name="Kostka J.E."/>
            <person name="Green S.J."/>
            <person name="Rishishwar L."/>
            <person name="Prakash O."/>
            <person name="Katz L.S."/>
            <person name="Marino-Ramirez L."/>
            <person name="Jordan I.K."/>
            <person name="Munk C."/>
            <person name="Ivanova N."/>
            <person name="Mikhailova N."/>
            <person name="Watson D.B."/>
            <person name="Brown S.D."/>
            <person name="Palumbo A.V."/>
            <person name="Brooks S.C."/>
        </authorList>
    </citation>
    <scope>NUCLEOTIDE SEQUENCE [LARGE SCALE GENOMIC DNA]</scope>
    <source>
        <strain evidence="2">Jip2T</strain>
    </source>
</reference>
<dbReference type="PATRIC" id="fig|1163408.3.peg.626"/>
<evidence type="ECO:0000313" key="1">
    <source>
        <dbReference type="EMBL" id="EIL91969.1"/>
    </source>
</evidence>
<protein>
    <submittedName>
        <fullName evidence="1">Uncharacterized protein</fullName>
    </submittedName>
</protein>
<organism evidence="1 2">
    <name type="scientific">Rhodanobacter fulvus Jip2</name>
    <dbReference type="NCBI Taxonomy" id="1163408"/>
    <lineage>
        <taxon>Bacteria</taxon>
        <taxon>Pseudomonadati</taxon>
        <taxon>Pseudomonadota</taxon>
        <taxon>Gammaproteobacteria</taxon>
        <taxon>Lysobacterales</taxon>
        <taxon>Rhodanobacteraceae</taxon>
        <taxon>Rhodanobacter</taxon>
    </lineage>
</organism>
<dbReference type="eggNOG" id="ENOG50300AF">
    <property type="taxonomic scope" value="Bacteria"/>
</dbReference>